<protein>
    <recommendedName>
        <fullName evidence="3">FtsK domain-containing protein</fullName>
    </recommendedName>
</protein>
<gene>
    <name evidence="1" type="ORF">BsIDN1_56400</name>
</gene>
<evidence type="ECO:0008006" key="3">
    <source>
        <dbReference type="Google" id="ProtNLM"/>
    </source>
</evidence>
<dbReference type="PANTHER" id="PTHR22683">
    <property type="entry name" value="SPORULATION PROTEIN RELATED"/>
    <property type="match status" value="1"/>
</dbReference>
<dbReference type="PANTHER" id="PTHR22683:SF1">
    <property type="entry name" value="TYPE VII SECRETION SYSTEM PROTEIN ESSC"/>
    <property type="match status" value="1"/>
</dbReference>
<dbReference type="AlphaFoldDB" id="A0A5S9MH98"/>
<accession>A0A5S9MH98</accession>
<reference evidence="1 2" key="1">
    <citation type="submission" date="2019-12" db="EMBL/GenBank/DDBJ databases">
        <title>Full genome sequence of a Bacillus safensis strain isolated from commercially available natto in Indonesia.</title>
        <authorList>
            <person name="Yoshida M."/>
            <person name="Uomi M."/>
            <person name="Waturangi D."/>
            <person name="Ekaputri J.J."/>
            <person name="Setiamarga D.H.E."/>
        </authorList>
    </citation>
    <scope>NUCLEOTIDE SEQUENCE [LARGE SCALE GENOMIC DNA]</scope>
    <source>
        <strain evidence="1 2">IDN1</strain>
    </source>
</reference>
<proteinExistence type="predicted"/>
<dbReference type="Gene3D" id="3.40.50.300">
    <property type="entry name" value="P-loop containing nucleotide triphosphate hydrolases"/>
    <property type="match status" value="1"/>
</dbReference>
<sequence length="60" mass="6694">MFLISDEFAELKSEEPDFIRELVSAARIGRSLGVHLILATQKPGGVIDDQIWSNSVLRSH</sequence>
<dbReference type="Proteomes" id="UP000464658">
    <property type="component" value="Chromosome"/>
</dbReference>
<organism evidence="1 2">
    <name type="scientific">Bacillus safensis</name>
    <dbReference type="NCBI Taxonomy" id="561879"/>
    <lineage>
        <taxon>Bacteria</taxon>
        <taxon>Bacillati</taxon>
        <taxon>Bacillota</taxon>
        <taxon>Bacilli</taxon>
        <taxon>Bacillales</taxon>
        <taxon>Bacillaceae</taxon>
        <taxon>Bacillus</taxon>
    </lineage>
</organism>
<dbReference type="InterPro" id="IPR027417">
    <property type="entry name" value="P-loop_NTPase"/>
</dbReference>
<dbReference type="InterPro" id="IPR050206">
    <property type="entry name" value="FtsK/SpoIIIE/SftA"/>
</dbReference>
<name>A0A5S9MH98_BACIA</name>
<evidence type="ECO:0000313" key="2">
    <source>
        <dbReference type="Proteomes" id="UP000464658"/>
    </source>
</evidence>
<evidence type="ECO:0000313" key="1">
    <source>
        <dbReference type="EMBL" id="BBP92022.1"/>
    </source>
</evidence>
<dbReference type="EMBL" id="AP021906">
    <property type="protein sequence ID" value="BBP92022.1"/>
    <property type="molecule type" value="Genomic_DNA"/>
</dbReference>